<proteinExistence type="predicted"/>
<gene>
    <name evidence="1" type="ORF">HPP92_024546</name>
</gene>
<evidence type="ECO:0000313" key="1">
    <source>
        <dbReference type="EMBL" id="KAG0455254.1"/>
    </source>
</evidence>
<dbReference type="AlphaFoldDB" id="A0A835PL15"/>
<dbReference type="EMBL" id="JADCNL010000013">
    <property type="protein sequence ID" value="KAG0455254.1"/>
    <property type="molecule type" value="Genomic_DNA"/>
</dbReference>
<accession>A0A835PL15</accession>
<organism evidence="1 2">
    <name type="scientific">Vanilla planifolia</name>
    <name type="common">Vanilla</name>
    <dbReference type="NCBI Taxonomy" id="51239"/>
    <lineage>
        <taxon>Eukaryota</taxon>
        <taxon>Viridiplantae</taxon>
        <taxon>Streptophyta</taxon>
        <taxon>Embryophyta</taxon>
        <taxon>Tracheophyta</taxon>
        <taxon>Spermatophyta</taxon>
        <taxon>Magnoliopsida</taxon>
        <taxon>Liliopsida</taxon>
        <taxon>Asparagales</taxon>
        <taxon>Orchidaceae</taxon>
        <taxon>Vanilloideae</taxon>
        <taxon>Vanilleae</taxon>
        <taxon>Vanilla</taxon>
    </lineage>
</organism>
<dbReference type="OrthoDB" id="27962at2759"/>
<comment type="caution">
    <text evidence="1">The sequence shown here is derived from an EMBL/GenBank/DDBJ whole genome shotgun (WGS) entry which is preliminary data.</text>
</comment>
<dbReference type="Proteomes" id="UP000636800">
    <property type="component" value="Chromosome 13"/>
</dbReference>
<protein>
    <submittedName>
        <fullName evidence="1">Uncharacterized protein</fullName>
    </submittedName>
</protein>
<sequence length="210" mass="23617">MESHITATEPYFLDAHHKVGSFTYTYGVFIVPKIRAHEWLFASEEGQWQIVETSKAARLVMVFLDSSHSHVKIEAIQKDLSPLVKSLAPTKDDSEYEIPFMMASDGIAQRKIVHQATSKTTGLIIVEDVIYDNADGKSPDNRLSENMIFRRLICERSSGLVQSEALLTTDSKSDFHKLDGKQTSLSSKSRKKGLGKESILLYHLMDIKTV</sequence>
<name>A0A835PL15_VANPL</name>
<evidence type="ECO:0000313" key="2">
    <source>
        <dbReference type="Proteomes" id="UP000636800"/>
    </source>
</evidence>
<keyword evidence="2" id="KW-1185">Reference proteome</keyword>
<reference evidence="1 2" key="1">
    <citation type="journal article" date="2020" name="Nat. Food">
        <title>A phased Vanilla planifolia genome enables genetic improvement of flavour and production.</title>
        <authorList>
            <person name="Hasing T."/>
            <person name="Tang H."/>
            <person name="Brym M."/>
            <person name="Khazi F."/>
            <person name="Huang T."/>
            <person name="Chambers A.H."/>
        </authorList>
    </citation>
    <scope>NUCLEOTIDE SEQUENCE [LARGE SCALE GENOMIC DNA]</scope>
    <source>
        <tissue evidence="1">Leaf</tissue>
    </source>
</reference>